<comment type="caution">
    <text evidence="1">The sequence shown here is derived from an EMBL/GenBank/DDBJ whole genome shotgun (WGS) entry which is preliminary data.</text>
</comment>
<evidence type="ECO:0000313" key="2">
    <source>
        <dbReference type="Proteomes" id="UP000003789"/>
    </source>
</evidence>
<dbReference type="Proteomes" id="UP000003789">
    <property type="component" value="Unassembled WGS sequence"/>
</dbReference>
<dbReference type="AlphaFoldDB" id="Q1YWT9"/>
<evidence type="ECO:0000313" key="1">
    <source>
        <dbReference type="EMBL" id="EAS40763.1"/>
    </source>
</evidence>
<protein>
    <submittedName>
        <fullName evidence="1">Uncharacterized protein</fullName>
    </submittedName>
</protein>
<name>Q1YWT9_9GAMM</name>
<proteinExistence type="predicted"/>
<dbReference type="RefSeq" id="WP_006229748.1">
    <property type="nucleotide sequence ID" value="NZ_CH724134.1"/>
</dbReference>
<organism evidence="1 2">
    <name type="scientific">Photobacterium profundum 3TCK</name>
    <dbReference type="NCBI Taxonomy" id="314280"/>
    <lineage>
        <taxon>Bacteria</taxon>
        <taxon>Pseudomonadati</taxon>
        <taxon>Pseudomonadota</taxon>
        <taxon>Gammaproteobacteria</taxon>
        <taxon>Vibrionales</taxon>
        <taxon>Vibrionaceae</taxon>
        <taxon>Photobacterium</taxon>
    </lineage>
</organism>
<reference evidence="1 2" key="1">
    <citation type="submission" date="2006-03" db="EMBL/GenBank/DDBJ databases">
        <authorList>
            <person name="Bartlett D.H."/>
            <person name="Valle G."/>
            <person name="Lauro F.M."/>
            <person name="Vezzi A."/>
            <person name="Simonato F."/>
            <person name="Eloe E."/>
            <person name="Vitulo N."/>
            <person name="Stratton T.K."/>
            <person name="D'angelo M."/>
            <person name="Ferriera S."/>
            <person name="Johnson J."/>
            <person name="Kravitz S."/>
            <person name="Beeson K."/>
            <person name="Sutton G."/>
            <person name="Rogers Y."/>
            <person name="Friedman R."/>
            <person name="Frazier M."/>
            <person name="Venter J.C."/>
        </authorList>
    </citation>
    <scope>NUCLEOTIDE SEQUENCE [LARGE SCALE GENOMIC DNA]</scope>
    <source>
        <strain evidence="1 2">3TCK</strain>
    </source>
</reference>
<gene>
    <name evidence="1" type="ORF">P3TCK_08753</name>
</gene>
<accession>Q1YWT9</accession>
<dbReference type="HOGENOM" id="CLU_1618316_0_0_6"/>
<sequence length="167" mass="19488">MKDLIKTIDEYKKWKSSIRNILDENYNEIVGFIVDAYGYNNLIALKTSQNNSMLGGQPQTMLLKGIVINQDPVTGHSLLWYFQDNYFYLIERNSDNTLLNVRPQFFDQNNAFQNAPSVRAKFENDVDFMVALFEHSDEIVKILKQRMEKIIPKDAESMIKKFHEAAQ</sequence>
<dbReference type="EMBL" id="AAPH01000048">
    <property type="protein sequence ID" value="EAS40763.1"/>
    <property type="molecule type" value="Genomic_DNA"/>
</dbReference>